<proteinExistence type="predicted"/>
<dbReference type="KEGG" id="fls:GLV81_10440"/>
<accession>A0A6I6GDP9</accession>
<evidence type="ECO:0000313" key="2">
    <source>
        <dbReference type="EMBL" id="QGW28460.1"/>
    </source>
</evidence>
<gene>
    <name evidence="2" type="ORF">GLV81_10440</name>
</gene>
<dbReference type="InterPro" id="IPR007621">
    <property type="entry name" value="TPM_dom"/>
</dbReference>
<dbReference type="Pfam" id="PF04536">
    <property type="entry name" value="TPM_phosphatase"/>
    <property type="match status" value="1"/>
</dbReference>
<dbReference type="PANTHER" id="PTHR30373">
    <property type="entry name" value="UPF0603 PROTEIN YGCG"/>
    <property type="match status" value="1"/>
</dbReference>
<evidence type="ECO:0000259" key="1">
    <source>
        <dbReference type="Pfam" id="PF04536"/>
    </source>
</evidence>
<dbReference type="Proteomes" id="UP000426027">
    <property type="component" value="Chromosome"/>
</dbReference>
<dbReference type="PROSITE" id="PS51257">
    <property type="entry name" value="PROKAR_LIPOPROTEIN"/>
    <property type="match status" value="1"/>
</dbReference>
<reference evidence="2 3" key="1">
    <citation type="submission" date="2019-11" db="EMBL/GenBank/DDBJ databases">
        <authorList>
            <person name="Im W.T."/>
        </authorList>
    </citation>
    <scope>NUCLEOTIDE SEQUENCE [LARGE SCALE GENOMIC DNA]</scope>
    <source>
        <strain evidence="2 3">SB-02</strain>
    </source>
</reference>
<dbReference type="EMBL" id="CP046566">
    <property type="protein sequence ID" value="QGW28460.1"/>
    <property type="molecule type" value="Genomic_DNA"/>
</dbReference>
<sequence length="188" mass="21556">MTPLKYLSILTFFTLTVTTTASCQVQKDKDKNTTIDKPKTFRQLFWDSLPKPIGYVNDYENIYSDREEEILDSLIKVFENKTTIQIAVITIDTSMTTKDSLDALTLHFGNTWGVGQKGKNNGVTIGISRGYRRMRIQNGYGIEKILTDEETKQIIDTVFIPSFRDAKYFDGTFHGIVELMNILGQRYK</sequence>
<protein>
    <recommendedName>
        <fullName evidence="1">TPM domain-containing protein</fullName>
    </recommendedName>
</protein>
<evidence type="ECO:0000313" key="3">
    <source>
        <dbReference type="Proteomes" id="UP000426027"/>
    </source>
</evidence>
<name>A0A6I6GDP9_9BACT</name>
<dbReference type="PANTHER" id="PTHR30373:SF2">
    <property type="entry name" value="UPF0603 PROTEIN YGCG"/>
    <property type="match status" value="1"/>
</dbReference>
<dbReference type="AlphaFoldDB" id="A0A6I6GDP9"/>
<feature type="domain" description="TPM" evidence="1">
    <location>
        <begin position="56"/>
        <end position="180"/>
    </location>
</feature>
<organism evidence="2 3">
    <name type="scientific">Phnomibacter ginsenosidimutans</name>
    <dbReference type="NCBI Taxonomy" id="2676868"/>
    <lineage>
        <taxon>Bacteria</taxon>
        <taxon>Pseudomonadati</taxon>
        <taxon>Bacteroidota</taxon>
        <taxon>Chitinophagia</taxon>
        <taxon>Chitinophagales</taxon>
        <taxon>Chitinophagaceae</taxon>
        <taxon>Phnomibacter</taxon>
    </lineage>
</organism>
<dbReference type="Gene3D" id="3.10.310.50">
    <property type="match status" value="1"/>
</dbReference>
<keyword evidence="3" id="KW-1185">Reference proteome</keyword>